<feature type="transmembrane region" description="Helical" evidence="18">
    <location>
        <begin position="297"/>
        <end position="316"/>
    </location>
</feature>
<comment type="similarity">
    <text evidence="2">Belongs to the sodium:solute symporter (SSF) (TC 2.A.21) family.</text>
</comment>
<sequence length="1636" mass="179119">MDPSDPSGPTHLSPLQTTPSSRAAVRLSGRGSVHALSGGRQRTTQEFLMADRSMGCLPVSLSLIASFQSAVAIIGVPAEIYTHGTQYWFLGCAYVLGCSFQRTFSFLCCTGSSSQVPTSISSCASVNLLESVGPSRSSFKRSVKSIIMLDFKNVRSRTLLYFVSLDVHQVVYMGVCIYTPAFALNAVTGINLWGIVLATGLVCTLYTTLGGLKAVIWTDVIQTVVMFSGQVAVIAVGVYQTGGPSEVWRKVWEGGRISGLDLNPDPTERHTFWTLALGASSSCGPCMESCYMVFPSLQLALALSCTMGLIMFARYCGEDHSENLSSTKADAMVIYFVMDMLQSLPGLPGLFVACLFSAALSTISSAFNSLATVTLEDLIKPHFPAMSERRATLLSKALAMFYGLLCLAMAYVTHFMGDSVLLVALKIFGMVGGPILGLFCLGMFFPWANSIGALAGLAGGLSLSFWVGIGSIVSRTSGGGRTLVSDCRSGLNSTTSAVVTVALRPSGLQRFYSLSYMWYSGFTCVSVIIIGLTISFLTGPMREDDVTPGTVYPLLGKLLFFLPEISKRSSAQKERNGLSPPQQNGSDEETRTFLPETQTPNTEHETMWLLPLLCVLGLCQKELLAEGRSHKMYYVRLTIDKIAFRNVTEKLLNRNYSFTMKNSTRSVTVNLQSLTKSTECEADAGKPEQKKCSCAGGFEWTEATCSSNSQCCGSNPCTNPSSFCIPQTTVIITGSLTLESNDKTYDYHKCLNDKDTKDYKECNERVTQKIKTVYSRIYGFDSLRNIKYRVGSVIADFEVVIAAAVDPSALKNVSKTLSDEFNATLSVNTTGVVKLTAPQGPLDSRKGPVNLNCTSSIDLGTRPVWLLQNTLNQTKSITNGTESQISFPSSGSNLKLTPQSQLPLSPQWTGTYTCNFTQAADRLTMHHLATADLDVCIEPKISLSTNPAFPHCHKASDTLPVTIMCEVEQNYEEYNVSWSRENIQASLKEQPVSYGIGVKIFSTQTYLACSSPDDPQITCTLTNRCNKTTSKSQTIVMIKVGGSFCPKEGDWQDTPTGHMAEIQCSGSVGKRFRFCKEEGWQAEVSKCVDVELKGILDNAIISDIGLGELQANAKTVFSGLQSVTSNSSKSINTNSNLDVSVDVISTMSTKLDNMDNSKMVKDFLDSSSNLLNKTLQGSWNVSLTVSNETDVNTDNDTLAEKYLRSVENLIQKATLHKEAKPNLEVISCNTTLLTNGCVNTVFNNTVTIEGEGIIKTAGFLHLDEYLKDETDDFSPNSNVVSTTMQSTNKTNVEITIKFKLRKARPRNTELRCMFWDFKQTKWSTDGCELVGDPDNGACKCTHLSAFAILMSKGPLTVPYLEEVSYAGLAISIVSLIIYLVVELIIWSDVVKTDTLHLRHCAHVNIAVCLLIADVCFLASQLPGELTDVWCIVFVVMEHFCYLAMFFWMLSLSSILLHKTVYVSLHGIGKTAYLRFAIIVGYVCPLLIVAITVITNGAEEGKYYDKETRWLIYDGVMKGSIFTFIVPVLIIVFVNIFFMCLVIIKLLQPTKALKAQQNVEGKEKNSAKMVIRSVILLTPIFGLTWGLGFLMMACTSSSPHVSETEWYVRKKKNFAFNLIDFSTYASTSSVTQSSIKK</sequence>
<dbReference type="GO" id="GO:0007166">
    <property type="term" value="P:cell surface receptor signaling pathway"/>
    <property type="evidence" value="ECO:0007669"/>
    <property type="project" value="InterPro"/>
</dbReference>
<keyword evidence="4" id="KW-1003">Cell membrane</keyword>
<keyword evidence="5 18" id="KW-0812">Transmembrane</keyword>
<dbReference type="GO" id="GO:0098660">
    <property type="term" value="P:inorganic ion transmembrane transport"/>
    <property type="evidence" value="ECO:0007669"/>
    <property type="project" value="UniProtKB-ARBA"/>
</dbReference>
<feature type="domain" description="GAIN-B" evidence="19">
    <location>
        <begin position="1221"/>
        <end position="1356"/>
    </location>
</feature>
<evidence type="ECO:0000256" key="12">
    <source>
        <dbReference type="ARBA" id="ARBA00023170"/>
    </source>
</evidence>
<feature type="transmembrane region" description="Helical" evidence="18">
    <location>
        <begin position="516"/>
        <end position="537"/>
    </location>
</feature>
<evidence type="ECO:0000256" key="15">
    <source>
        <dbReference type="ARBA" id="ARBA00023224"/>
    </source>
</evidence>
<dbReference type="InterPro" id="IPR007110">
    <property type="entry name" value="Ig-like_dom"/>
</dbReference>
<dbReference type="PROSITE" id="PS50283">
    <property type="entry name" value="NA_SOLUT_SYMP_3"/>
    <property type="match status" value="1"/>
</dbReference>
<dbReference type="InterPro" id="IPR000832">
    <property type="entry name" value="GPCR_2_secretin-like"/>
</dbReference>
<feature type="transmembrane region" description="Helical" evidence="18">
    <location>
        <begin position="420"/>
        <end position="445"/>
    </location>
</feature>
<feature type="transmembrane region" description="Helical" evidence="18">
    <location>
        <begin position="1568"/>
        <end position="1591"/>
    </location>
</feature>
<keyword evidence="9" id="KW-0406">Ion transport</keyword>
<dbReference type="InterPro" id="IPR057244">
    <property type="entry name" value="GAIN_B"/>
</dbReference>
<accession>A0AAW0NQU6</accession>
<keyword evidence="6 18" id="KW-1133">Transmembrane helix</keyword>
<dbReference type="InterPro" id="IPR000203">
    <property type="entry name" value="GPS"/>
</dbReference>
<feature type="transmembrane region" description="Helical" evidence="18">
    <location>
        <begin position="1472"/>
        <end position="1493"/>
    </location>
</feature>
<dbReference type="NCBIfam" id="TIGR00813">
    <property type="entry name" value="sss"/>
    <property type="match status" value="1"/>
</dbReference>
<evidence type="ECO:0000313" key="22">
    <source>
        <dbReference type="EMBL" id="KAK7904229.1"/>
    </source>
</evidence>
<dbReference type="PANTHER" id="PTHR42985">
    <property type="entry name" value="SODIUM-COUPLED MONOCARBOXYLATE TRANSPORTER"/>
    <property type="match status" value="1"/>
</dbReference>
<dbReference type="Gene3D" id="1.20.1070.10">
    <property type="entry name" value="Rhodopsin 7-helix transmembrane proteins"/>
    <property type="match status" value="1"/>
</dbReference>
<evidence type="ECO:0000256" key="17">
    <source>
        <dbReference type="SAM" id="MobiDB-lite"/>
    </source>
</evidence>
<keyword evidence="11" id="KW-1015">Disulfide bond</keyword>
<comment type="subcellular location">
    <subcellularLocation>
        <location evidence="1">Cell membrane</location>
        <topology evidence="1">Multi-pass membrane protein</topology>
    </subcellularLocation>
</comment>
<comment type="catalytic activity">
    <reaction evidence="16">
        <text>iodide(out) + 2 Na(+)(out) = iodide(in) + 2 Na(+)(in)</text>
        <dbReference type="Rhea" id="RHEA:71207"/>
        <dbReference type="ChEBI" id="CHEBI:16382"/>
        <dbReference type="ChEBI" id="CHEBI:29101"/>
    </reaction>
</comment>
<dbReference type="Gene3D" id="1.20.1730.10">
    <property type="entry name" value="Sodium/glucose cotransporter"/>
    <property type="match status" value="1"/>
</dbReference>
<dbReference type="PRINTS" id="PR00249">
    <property type="entry name" value="GPCRSECRETIN"/>
</dbReference>
<dbReference type="EMBL" id="JBBPFD010000012">
    <property type="protein sequence ID" value="KAK7904229.1"/>
    <property type="molecule type" value="Genomic_DNA"/>
</dbReference>
<evidence type="ECO:0000259" key="20">
    <source>
        <dbReference type="PROSITE" id="PS50261"/>
    </source>
</evidence>
<dbReference type="SUPFAM" id="SSF81321">
    <property type="entry name" value="Family A G protein-coupled receptor-like"/>
    <property type="match status" value="1"/>
</dbReference>
<dbReference type="Pfam" id="PF01825">
    <property type="entry name" value="GPS"/>
    <property type="match status" value="1"/>
</dbReference>
<evidence type="ECO:0000256" key="14">
    <source>
        <dbReference type="ARBA" id="ARBA00023201"/>
    </source>
</evidence>
<dbReference type="InterPro" id="IPR038377">
    <property type="entry name" value="Na/Glc_symporter_sf"/>
</dbReference>
<evidence type="ECO:0000256" key="5">
    <source>
        <dbReference type="ARBA" id="ARBA00022692"/>
    </source>
</evidence>
<dbReference type="SUPFAM" id="SSF111418">
    <property type="entry name" value="Hormone receptor domain"/>
    <property type="match status" value="1"/>
</dbReference>
<evidence type="ECO:0000259" key="19">
    <source>
        <dbReference type="PROSITE" id="PS50221"/>
    </source>
</evidence>
<evidence type="ECO:0000259" key="21">
    <source>
        <dbReference type="PROSITE" id="PS50835"/>
    </source>
</evidence>
<dbReference type="InterPro" id="IPR018212">
    <property type="entry name" value="Na/solute_symporter_CS"/>
</dbReference>
<feature type="transmembrane region" description="Helical" evidence="18">
    <location>
        <begin position="159"/>
        <end position="184"/>
    </location>
</feature>
<keyword evidence="15" id="KW-0807">Transducer</keyword>
<dbReference type="Pfam" id="PF00474">
    <property type="entry name" value="SSF"/>
    <property type="match status" value="2"/>
</dbReference>
<dbReference type="PROSITE" id="PS50835">
    <property type="entry name" value="IG_LIKE"/>
    <property type="match status" value="1"/>
</dbReference>
<evidence type="ECO:0000256" key="8">
    <source>
        <dbReference type="ARBA" id="ARBA00023053"/>
    </source>
</evidence>
<evidence type="ECO:0000256" key="6">
    <source>
        <dbReference type="ARBA" id="ARBA00022989"/>
    </source>
</evidence>
<feature type="transmembrane region" description="Helical" evidence="18">
    <location>
        <begin position="393"/>
        <end position="413"/>
    </location>
</feature>
<evidence type="ECO:0000256" key="13">
    <source>
        <dbReference type="ARBA" id="ARBA00023180"/>
    </source>
</evidence>
<feature type="transmembrane region" description="Helical" evidence="18">
    <location>
        <begin position="190"/>
        <end position="209"/>
    </location>
</feature>
<evidence type="ECO:0000256" key="2">
    <source>
        <dbReference type="ARBA" id="ARBA00006434"/>
    </source>
</evidence>
<protein>
    <submittedName>
        <fullName evidence="22">Uncharacterized protein</fullName>
    </submittedName>
</protein>
<evidence type="ECO:0000256" key="11">
    <source>
        <dbReference type="ARBA" id="ARBA00023157"/>
    </source>
</evidence>
<keyword evidence="3" id="KW-0813">Transport</keyword>
<feature type="transmembrane region" description="Helical" evidence="18">
    <location>
        <begin position="1399"/>
        <end position="1419"/>
    </location>
</feature>
<feature type="transmembrane region" description="Helical" evidence="18">
    <location>
        <begin position="451"/>
        <end position="473"/>
    </location>
</feature>
<dbReference type="Pfam" id="PF00002">
    <property type="entry name" value="7tm_2"/>
    <property type="match status" value="1"/>
</dbReference>
<feature type="transmembrane region" description="Helical" evidence="18">
    <location>
        <begin position="1365"/>
        <end position="1387"/>
    </location>
</feature>
<gene>
    <name evidence="22" type="ORF">WMY93_016836</name>
</gene>
<dbReference type="PROSITE" id="PS00456">
    <property type="entry name" value="NA_SOLUT_SYMP_1"/>
    <property type="match status" value="1"/>
</dbReference>
<dbReference type="PROSITE" id="PS50261">
    <property type="entry name" value="G_PROTEIN_RECEP_F2_4"/>
    <property type="match status" value="1"/>
</dbReference>
<dbReference type="InterPro" id="IPR001734">
    <property type="entry name" value="Na/solute_symporter"/>
</dbReference>
<evidence type="ECO:0000256" key="16">
    <source>
        <dbReference type="ARBA" id="ARBA00036099"/>
    </source>
</evidence>
<evidence type="ECO:0000256" key="3">
    <source>
        <dbReference type="ARBA" id="ARBA00022448"/>
    </source>
</evidence>
<evidence type="ECO:0000256" key="18">
    <source>
        <dbReference type="SAM" id="Phobius"/>
    </source>
</evidence>
<keyword evidence="8" id="KW-0915">Sodium</keyword>
<dbReference type="GO" id="GO:0005886">
    <property type="term" value="C:plasma membrane"/>
    <property type="evidence" value="ECO:0007669"/>
    <property type="project" value="UniProtKB-SubCell"/>
</dbReference>
<feature type="domain" description="G-protein coupled receptors family 2 profile 2" evidence="20">
    <location>
        <begin position="1360"/>
        <end position="1584"/>
    </location>
</feature>
<evidence type="ECO:0000256" key="1">
    <source>
        <dbReference type="ARBA" id="ARBA00004651"/>
    </source>
</evidence>
<dbReference type="PROSITE" id="PS50221">
    <property type="entry name" value="GAIN_B"/>
    <property type="match status" value="1"/>
</dbReference>
<name>A0AAW0NQU6_9GOBI</name>
<feature type="region of interest" description="Disordered" evidence="17">
    <location>
        <begin position="571"/>
        <end position="593"/>
    </location>
</feature>
<organism evidence="22 23">
    <name type="scientific">Mugilogobius chulae</name>
    <name type="common">yellowstripe goby</name>
    <dbReference type="NCBI Taxonomy" id="88201"/>
    <lineage>
        <taxon>Eukaryota</taxon>
        <taxon>Metazoa</taxon>
        <taxon>Chordata</taxon>
        <taxon>Craniata</taxon>
        <taxon>Vertebrata</taxon>
        <taxon>Euteleostomi</taxon>
        <taxon>Actinopterygii</taxon>
        <taxon>Neopterygii</taxon>
        <taxon>Teleostei</taxon>
        <taxon>Neoteleostei</taxon>
        <taxon>Acanthomorphata</taxon>
        <taxon>Gobiaria</taxon>
        <taxon>Gobiiformes</taxon>
        <taxon>Gobioidei</taxon>
        <taxon>Gobiidae</taxon>
        <taxon>Gobionellinae</taxon>
        <taxon>Mugilogobius</taxon>
    </lineage>
</organism>
<keyword evidence="23" id="KW-1185">Reference proteome</keyword>
<feature type="transmembrane region" description="Helical" evidence="18">
    <location>
        <begin position="1520"/>
        <end position="1547"/>
    </location>
</feature>
<proteinExistence type="inferred from homology"/>
<dbReference type="SMART" id="SM00303">
    <property type="entry name" value="GPS"/>
    <property type="match status" value="1"/>
</dbReference>
<evidence type="ECO:0000313" key="23">
    <source>
        <dbReference type="Proteomes" id="UP001460270"/>
    </source>
</evidence>
<dbReference type="InterPro" id="IPR017981">
    <property type="entry name" value="GPCR_2-like_7TM"/>
</dbReference>
<dbReference type="Proteomes" id="UP001460270">
    <property type="component" value="Unassembled WGS sequence"/>
</dbReference>
<dbReference type="GO" id="GO:0006814">
    <property type="term" value="P:sodium ion transport"/>
    <property type="evidence" value="ECO:0007669"/>
    <property type="project" value="UniProtKB-KW"/>
</dbReference>
<evidence type="ECO:0000256" key="7">
    <source>
        <dbReference type="ARBA" id="ARBA00023040"/>
    </source>
</evidence>
<reference evidence="23" key="1">
    <citation type="submission" date="2024-04" db="EMBL/GenBank/DDBJ databases">
        <title>Salinicola lusitanus LLJ914,a marine bacterium isolated from the Okinawa Trough.</title>
        <authorList>
            <person name="Li J."/>
        </authorList>
    </citation>
    <scope>NUCLEOTIDE SEQUENCE [LARGE SCALE GENOMIC DNA]</scope>
</reference>
<keyword evidence="12" id="KW-0675">Receptor</keyword>
<dbReference type="PANTHER" id="PTHR42985:SF2">
    <property type="entry name" value="SODIUM-DEPENDENT MULTIVITAMIN TRANSPORTER"/>
    <property type="match status" value="1"/>
</dbReference>
<dbReference type="GO" id="GO:0004930">
    <property type="term" value="F:G protein-coupled receptor activity"/>
    <property type="evidence" value="ECO:0007669"/>
    <property type="project" value="UniProtKB-KW"/>
</dbReference>
<evidence type="ECO:0000256" key="4">
    <source>
        <dbReference type="ARBA" id="ARBA00022475"/>
    </source>
</evidence>
<keyword evidence="7" id="KW-0297">G-protein coupled receptor</keyword>
<comment type="caution">
    <text evidence="22">The sequence shown here is derived from an EMBL/GenBank/DDBJ whole genome shotgun (WGS) entry which is preliminary data.</text>
</comment>
<feature type="transmembrane region" description="Helical" evidence="18">
    <location>
        <begin position="350"/>
        <end position="373"/>
    </location>
</feature>
<feature type="transmembrane region" description="Helical" evidence="18">
    <location>
        <begin position="216"/>
        <end position="239"/>
    </location>
</feature>
<keyword evidence="10 18" id="KW-0472">Membrane</keyword>
<keyword evidence="13" id="KW-0325">Glycoprotein</keyword>
<dbReference type="InterPro" id="IPR051163">
    <property type="entry name" value="Sodium:Solute_Symporter_SSF"/>
</dbReference>
<dbReference type="InterPro" id="IPR036445">
    <property type="entry name" value="GPCR_2_extracell_dom_sf"/>
</dbReference>
<evidence type="ECO:0000256" key="10">
    <source>
        <dbReference type="ARBA" id="ARBA00023136"/>
    </source>
</evidence>
<dbReference type="InterPro" id="IPR046338">
    <property type="entry name" value="GAIN_dom_sf"/>
</dbReference>
<dbReference type="GO" id="GO:0015293">
    <property type="term" value="F:symporter activity"/>
    <property type="evidence" value="ECO:0007669"/>
    <property type="project" value="TreeGrafter"/>
</dbReference>
<keyword evidence="14" id="KW-0739">Sodium transport</keyword>
<evidence type="ECO:0000256" key="9">
    <source>
        <dbReference type="ARBA" id="ARBA00023065"/>
    </source>
</evidence>
<feature type="domain" description="Ig-like" evidence="21">
    <location>
        <begin position="939"/>
        <end position="1036"/>
    </location>
</feature>
<dbReference type="Gene3D" id="2.60.220.50">
    <property type="match status" value="1"/>
</dbReference>
<dbReference type="GO" id="GO:0015075">
    <property type="term" value="F:monoatomic ion transmembrane transporter activity"/>
    <property type="evidence" value="ECO:0007669"/>
    <property type="project" value="UniProtKB-ARBA"/>
</dbReference>